<evidence type="ECO:0000313" key="3">
    <source>
        <dbReference type="Proteomes" id="UP000189670"/>
    </source>
</evidence>
<keyword evidence="1" id="KW-1133">Transmembrane helix</keyword>
<dbReference type="Proteomes" id="UP000189670">
    <property type="component" value="Unassembled WGS sequence"/>
</dbReference>
<keyword evidence="1" id="KW-0812">Transmembrane</keyword>
<comment type="caution">
    <text evidence="2">The sequence shown here is derived from an EMBL/GenBank/DDBJ whole genome shotgun (WGS) entry which is preliminary data.</text>
</comment>
<protein>
    <submittedName>
        <fullName evidence="2">Uncharacterized protein</fullName>
    </submittedName>
</protein>
<proteinExistence type="predicted"/>
<name>A0A1V1NSK6_9BACT</name>
<dbReference type="EMBL" id="ATBP01002722">
    <property type="protein sequence ID" value="ETR65544.1"/>
    <property type="molecule type" value="Genomic_DNA"/>
</dbReference>
<dbReference type="AlphaFoldDB" id="A0A1V1NSK6"/>
<organism evidence="2 3">
    <name type="scientific">Candidatus Magnetoglobus multicellularis str. Araruama</name>
    <dbReference type="NCBI Taxonomy" id="890399"/>
    <lineage>
        <taxon>Bacteria</taxon>
        <taxon>Pseudomonadati</taxon>
        <taxon>Thermodesulfobacteriota</taxon>
        <taxon>Desulfobacteria</taxon>
        <taxon>Desulfobacterales</taxon>
        <taxon>Desulfobacteraceae</taxon>
        <taxon>Candidatus Magnetoglobus</taxon>
    </lineage>
</organism>
<evidence type="ECO:0000313" key="2">
    <source>
        <dbReference type="EMBL" id="ETR65544.1"/>
    </source>
</evidence>
<sequence>MEQIIEAIIPVVGIGVLYVLYIGAKYIRERTENERLKAALSVVEKSIYSAVCGLTNQADSLRDENGKLSAENAKYLKHEAIRRAISRASAMINERRKQHW</sequence>
<reference evidence="3" key="1">
    <citation type="submission" date="2012-11" db="EMBL/GenBank/DDBJ databases">
        <authorList>
            <person name="Lucero-Rivera Y.E."/>
            <person name="Tovar-Ramirez D."/>
        </authorList>
    </citation>
    <scope>NUCLEOTIDE SEQUENCE [LARGE SCALE GENOMIC DNA]</scope>
    <source>
        <strain evidence="3">Araruama</strain>
    </source>
</reference>
<gene>
    <name evidence="2" type="ORF">OMM_14090</name>
</gene>
<keyword evidence="1" id="KW-0472">Membrane</keyword>
<accession>A0A1V1NSK6</accession>
<evidence type="ECO:0000256" key="1">
    <source>
        <dbReference type="SAM" id="Phobius"/>
    </source>
</evidence>
<feature type="transmembrane region" description="Helical" evidence="1">
    <location>
        <begin position="7"/>
        <end position="27"/>
    </location>
</feature>